<dbReference type="AlphaFoldDB" id="A0AAE1ADB8"/>
<dbReference type="CDD" id="cd02440">
    <property type="entry name" value="AdoMet_MTases"/>
    <property type="match status" value="1"/>
</dbReference>
<evidence type="ECO:0000259" key="2">
    <source>
        <dbReference type="Pfam" id="PF21320"/>
    </source>
</evidence>
<keyword evidence="4" id="KW-1185">Reference proteome</keyword>
<evidence type="ECO:0008006" key="5">
    <source>
        <dbReference type="Google" id="ProtNLM"/>
    </source>
</evidence>
<dbReference type="InterPro" id="IPR025714">
    <property type="entry name" value="Methyltranfer_dom"/>
</dbReference>
<dbReference type="PANTHER" id="PTHR45128">
    <property type="entry name" value="METHYLTRANSFERASE TYPE 11"/>
    <property type="match status" value="1"/>
</dbReference>
<comment type="caution">
    <text evidence="3">The sequence shown here is derived from an EMBL/GenBank/DDBJ whole genome shotgun (WGS) entry which is preliminary data.</text>
</comment>
<name>A0AAE1ADB8_9GAST</name>
<dbReference type="EMBL" id="JAWDGP010002226">
    <property type="protein sequence ID" value="KAK3784572.1"/>
    <property type="molecule type" value="Genomic_DNA"/>
</dbReference>
<dbReference type="Proteomes" id="UP001283361">
    <property type="component" value="Unassembled WGS sequence"/>
</dbReference>
<dbReference type="InterPro" id="IPR029063">
    <property type="entry name" value="SAM-dependent_MTases_sf"/>
</dbReference>
<accession>A0AAE1ADB8</accession>
<dbReference type="Gene3D" id="3.40.50.150">
    <property type="entry name" value="Vaccinia Virus protein VP39"/>
    <property type="match status" value="1"/>
</dbReference>
<evidence type="ECO:0000313" key="3">
    <source>
        <dbReference type="EMBL" id="KAK3784572.1"/>
    </source>
</evidence>
<gene>
    <name evidence="3" type="ORF">RRG08_003380</name>
</gene>
<dbReference type="PANTHER" id="PTHR45128:SF1">
    <property type="entry name" value="S-ADENOSYLMETHIONINE-DEPENDENT METHYLTRANSFERASE RV2258C"/>
    <property type="match status" value="1"/>
</dbReference>
<evidence type="ECO:0000259" key="1">
    <source>
        <dbReference type="Pfam" id="PF13847"/>
    </source>
</evidence>
<organism evidence="3 4">
    <name type="scientific">Elysia crispata</name>
    <name type="common">lettuce slug</name>
    <dbReference type="NCBI Taxonomy" id="231223"/>
    <lineage>
        <taxon>Eukaryota</taxon>
        <taxon>Metazoa</taxon>
        <taxon>Spiralia</taxon>
        <taxon>Lophotrochozoa</taxon>
        <taxon>Mollusca</taxon>
        <taxon>Gastropoda</taxon>
        <taxon>Heterobranchia</taxon>
        <taxon>Euthyneura</taxon>
        <taxon>Panpulmonata</taxon>
        <taxon>Sacoglossa</taxon>
        <taxon>Placobranchoidea</taxon>
        <taxon>Plakobranchidae</taxon>
        <taxon>Elysia</taxon>
    </lineage>
</organism>
<reference evidence="3" key="1">
    <citation type="journal article" date="2023" name="G3 (Bethesda)">
        <title>A reference genome for the long-term kleptoplast-retaining sea slug Elysia crispata morphotype clarki.</title>
        <authorList>
            <person name="Eastman K.E."/>
            <person name="Pendleton A.L."/>
            <person name="Shaikh M.A."/>
            <person name="Suttiyut T."/>
            <person name="Ogas R."/>
            <person name="Tomko P."/>
            <person name="Gavelis G."/>
            <person name="Widhalm J.R."/>
            <person name="Wisecaver J.H."/>
        </authorList>
    </citation>
    <scope>NUCLEOTIDE SEQUENCE</scope>
    <source>
        <strain evidence="3">ECLA1</strain>
    </source>
</reference>
<dbReference type="SUPFAM" id="SSF53335">
    <property type="entry name" value="S-adenosyl-L-methionine-dependent methyltransferases"/>
    <property type="match status" value="1"/>
</dbReference>
<feature type="domain" description="S-adenosylmethionine-dependent methyltransferase Rv2258c-like winged HTH" evidence="2">
    <location>
        <begin position="16"/>
        <end position="84"/>
    </location>
</feature>
<dbReference type="Pfam" id="PF13847">
    <property type="entry name" value="Methyltransf_31"/>
    <property type="match status" value="1"/>
</dbReference>
<sequence>MSNFAERASEITQRALIGIAMSLASEVGIFQVLANADSPLTSYQVAMVGGLKERYVRELLGCLSTAKLVQVSKAEDEELQYSLEEGAKEVLDGRLAAFLGFPSLLASTFHSVKDCFYKDGPMSVRYTDQVQDILDGISRSSAPGIAQIFLEQISNLKTKLEEGIDVIEFGSGKGRLCATLAQQFPNSRFVASEVVPDLVQANKDRWEHIPNLTFSLDDLCRVPEVPDKNYDWVFCCDVIHDLPDPVAALQGIKRMLRQPNGLLTFVDIATSGSPLVDRGNMNVSTFYALGTFLCIPESYQRSDSLALGPCSGRQMIASLAQRAGFQVEVIKIEDLTALFICQLPKQS</sequence>
<dbReference type="Gene3D" id="1.10.10.10">
    <property type="entry name" value="Winged helix-like DNA-binding domain superfamily/Winged helix DNA-binding domain"/>
    <property type="match status" value="1"/>
</dbReference>
<dbReference type="InterPro" id="IPR036388">
    <property type="entry name" value="WH-like_DNA-bd_sf"/>
</dbReference>
<dbReference type="InterPro" id="IPR053173">
    <property type="entry name" value="SAM-binding_MTase"/>
</dbReference>
<dbReference type="InterPro" id="IPR048711">
    <property type="entry name" value="WHD_Rv2258c"/>
</dbReference>
<proteinExistence type="predicted"/>
<feature type="domain" description="Methyltransferase" evidence="1">
    <location>
        <begin position="161"/>
        <end position="269"/>
    </location>
</feature>
<protein>
    <recommendedName>
        <fullName evidence="5">Methyltransferase domain-containing protein</fullName>
    </recommendedName>
</protein>
<evidence type="ECO:0000313" key="4">
    <source>
        <dbReference type="Proteomes" id="UP001283361"/>
    </source>
</evidence>
<dbReference type="Pfam" id="PF21320">
    <property type="entry name" value="WHD_Rv2258c"/>
    <property type="match status" value="1"/>
</dbReference>